<feature type="non-terminal residue" evidence="1">
    <location>
        <position position="737"/>
    </location>
</feature>
<evidence type="ECO:0000313" key="1">
    <source>
        <dbReference type="EMBL" id="KAJ8298319.1"/>
    </source>
</evidence>
<protein>
    <submittedName>
        <fullName evidence="1">Uncharacterized protein</fullName>
    </submittedName>
</protein>
<dbReference type="PANTHER" id="PTHR34733:SF1">
    <property type="match status" value="1"/>
</dbReference>
<evidence type="ECO:0000313" key="2">
    <source>
        <dbReference type="Proteomes" id="UP001217089"/>
    </source>
</evidence>
<dbReference type="EMBL" id="JARBDR010000923">
    <property type="protein sequence ID" value="KAJ8298319.1"/>
    <property type="molecule type" value="Genomic_DNA"/>
</dbReference>
<accession>A0ABQ9E2G2</accession>
<reference evidence="1 2" key="1">
    <citation type="submission" date="2022-12" db="EMBL/GenBank/DDBJ databases">
        <title>Chromosome-level genome of Tegillarca granosa.</title>
        <authorList>
            <person name="Kim J."/>
        </authorList>
    </citation>
    <scope>NUCLEOTIDE SEQUENCE [LARGE SCALE GENOMIC DNA]</scope>
    <source>
        <strain evidence="1">Teg-2019</strain>
        <tissue evidence="1">Adductor muscle</tissue>
    </source>
</reference>
<sequence>MAEFSSGDKEVNNEGVYVKAVGRSGKIKVGFGKNIDTDPDRILVDMDELKEKDSNGNDVGMSASTKHSFNSFATQDFTFTDVEKSTLQNITVDKFSFKSSLLSGIADLTVTVYSFKESGNIKLGDEENEVDPGHVKFSFLLENWKFCGTSAGDVSCKKGGANETGAFIDFVITIKGKGTPRPINENNGGIKRGQKYYLGGNSEVVMSKKSGFPKIITQDSKTSFVFRLKKFTSSVFYDPTIVPHPSGVARNLFSPVLSDKKVFAAGVFVKAVGRSGKIKVGFSKNIDTDPDRIFVDMDELKEKERNGNEVGKSASTKHSFNSFATDDFTFTDVEKSTLQNITVKNFTFKSSLSSDIADLTVTVYVFKEYGNITLGDEENEVEPGYVKFSFLLENWKCCGTSAGDVSCKKAVQMKQGKGTPKTINENNGGKKRGQKYYLGGNSEVVQYDGGSFTDMESGFPKVITQGSDKEVNTAGVYVKAVGRSGKIKVGFSKNIDTDPDRIFVDMDELKEKDSNGNEVGKSGRTKHSFNSFATQDFTFTDVEESTLQNITVDKFSFKSSLLSGIADLTVTVYVFKENGNITLGDEENEVERGNVKFSFLLENWKFCGTSAGDVSCKKGGADETGAFIDFVITIKGKGTPRLKNENNGGKKRGQKYYLGGNSEVVMSKKVQYDGGSFTDMESGYPMIITQGSKTSFVFRLKKFMSSAFYDPTLMPHSKGVARSLFSPILSILVFVIT</sequence>
<dbReference type="PANTHER" id="PTHR34733">
    <property type="match status" value="1"/>
</dbReference>
<gene>
    <name evidence="1" type="ORF">KUTeg_024850</name>
</gene>
<dbReference type="Proteomes" id="UP001217089">
    <property type="component" value="Unassembled WGS sequence"/>
</dbReference>
<comment type="caution">
    <text evidence="1">The sequence shown here is derived from an EMBL/GenBank/DDBJ whole genome shotgun (WGS) entry which is preliminary data.</text>
</comment>
<keyword evidence="2" id="KW-1185">Reference proteome</keyword>
<organism evidence="1 2">
    <name type="scientific">Tegillarca granosa</name>
    <name type="common">Malaysian cockle</name>
    <name type="synonym">Anadara granosa</name>
    <dbReference type="NCBI Taxonomy" id="220873"/>
    <lineage>
        <taxon>Eukaryota</taxon>
        <taxon>Metazoa</taxon>
        <taxon>Spiralia</taxon>
        <taxon>Lophotrochozoa</taxon>
        <taxon>Mollusca</taxon>
        <taxon>Bivalvia</taxon>
        <taxon>Autobranchia</taxon>
        <taxon>Pteriomorphia</taxon>
        <taxon>Arcoida</taxon>
        <taxon>Arcoidea</taxon>
        <taxon>Arcidae</taxon>
        <taxon>Tegillarca</taxon>
    </lineage>
</organism>
<proteinExistence type="predicted"/>
<name>A0ABQ9E2G2_TEGGR</name>